<evidence type="ECO:0000256" key="1">
    <source>
        <dbReference type="SAM" id="MobiDB-lite"/>
    </source>
</evidence>
<name>A0A4Z2EZ04_9TELE</name>
<comment type="caution">
    <text evidence="2">The sequence shown here is derived from an EMBL/GenBank/DDBJ whole genome shotgun (WGS) entry which is preliminary data.</text>
</comment>
<organism evidence="2 3">
    <name type="scientific">Liparis tanakae</name>
    <name type="common">Tanaka's snailfish</name>
    <dbReference type="NCBI Taxonomy" id="230148"/>
    <lineage>
        <taxon>Eukaryota</taxon>
        <taxon>Metazoa</taxon>
        <taxon>Chordata</taxon>
        <taxon>Craniata</taxon>
        <taxon>Vertebrata</taxon>
        <taxon>Euteleostomi</taxon>
        <taxon>Actinopterygii</taxon>
        <taxon>Neopterygii</taxon>
        <taxon>Teleostei</taxon>
        <taxon>Neoteleostei</taxon>
        <taxon>Acanthomorphata</taxon>
        <taxon>Eupercaria</taxon>
        <taxon>Perciformes</taxon>
        <taxon>Cottioidei</taxon>
        <taxon>Cottales</taxon>
        <taxon>Liparidae</taxon>
        <taxon>Liparis</taxon>
    </lineage>
</organism>
<feature type="region of interest" description="Disordered" evidence="1">
    <location>
        <begin position="1"/>
        <end position="25"/>
    </location>
</feature>
<feature type="compositionally biased region" description="Basic and acidic residues" evidence="1">
    <location>
        <begin position="1"/>
        <end position="14"/>
    </location>
</feature>
<dbReference type="Proteomes" id="UP000314294">
    <property type="component" value="Unassembled WGS sequence"/>
</dbReference>
<reference evidence="2 3" key="1">
    <citation type="submission" date="2019-03" db="EMBL/GenBank/DDBJ databases">
        <title>First draft genome of Liparis tanakae, snailfish: a comprehensive survey of snailfish specific genes.</title>
        <authorList>
            <person name="Kim W."/>
            <person name="Song I."/>
            <person name="Jeong J.-H."/>
            <person name="Kim D."/>
            <person name="Kim S."/>
            <person name="Ryu S."/>
            <person name="Song J.Y."/>
            <person name="Lee S.K."/>
        </authorList>
    </citation>
    <scope>NUCLEOTIDE SEQUENCE [LARGE SCALE GENOMIC DNA]</scope>
    <source>
        <tissue evidence="2">Muscle</tissue>
    </source>
</reference>
<evidence type="ECO:0000313" key="3">
    <source>
        <dbReference type="Proteomes" id="UP000314294"/>
    </source>
</evidence>
<dbReference type="AlphaFoldDB" id="A0A4Z2EZ04"/>
<gene>
    <name evidence="2" type="ORF">EYF80_056080</name>
</gene>
<protein>
    <submittedName>
        <fullName evidence="2">Uncharacterized protein</fullName>
    </submittedName>
</protein>
<sequence>MWGKDILLESGRENEEGEGSSEFLGQRSVAVSPRFPVNVRFQLVNWTQSLHTEDQMQTERKSDQLQIVI</sequence>
<proteinExistence type="predicted"/>
<dbReference type="EMBL" id="SRLO01002141">
    <property type="protein sequence ID" value="TNN33761.1"/>
    <property type="molecule type" value="Genomic_DNA"/>
</dbReference>
<evidence type="ECO:0000313" key="2">
    <source>
        <dbReference type="EMBL" id="TNN33761.1"/>
    </source>
</evidence>
<keyword evidence="3" id="KW-1185">Reference proteome</keyword>
<accession>A0A4Z2EZ04</accession>